<accession>A0A940WJ23</accession>
<dbReference type="AlphaFoldDB" id="A0A940WJ23"/>
<evidence type="ECO:0000313" key="2">
    <source>
        <dbReference type="EMBL" id="MBP2702465.1"/>
    </source>
</evidence>
<proteinExistence type="predicted"/>
<dbReference type="Proteomes" id="UP000674234">
    <property type="component" value="Unassembled WGS sequence"/>
</dbReference>
<keyword evidence="1" id="KW-0732">Signal</keyword>
<gene>
    <name evidence="2" type="ORF">JOL79_01460</name>
</gene>
<feature type="chain" id="PRO_5038810461" description="Peptidase" evidence="1">
    <location>
        <begin position="34"/>
        <end position="289"/>
    </location>
</feature>
<sequence length="289" mass="29854">MRPGGRRRSGTGARAAVRVAVAAVLLAAPTAAAPADRLLASARAVVRQHPGMWGQAPLARGRNVIVVGGSRALAADLARLADGASRTIARVWGRPVDAVILVPATDDQAAELAAPAPVEGFAAFAAADHVIVAPSGFARLSETGRRVVVTHELTHLATGAAVRPGMPPWLVEGFADYVGYLGSGLPVPVIAAELGALVRGSAPGGSAFPGELPGRADFAAHPAEAYEAAWLACRHIAERYGEHALVALYRAALREGITAALRSTLALTPAALTDEWRRYVREEVPVPPG</sequence>
<organism evidence="2 3">
    <name type="scientific">Microbispora oryzae</name>
    <dbReference type="NCBI Taxonomy" id="2806554"/>
    <lineage>
        <taxon>Bacteria</taxon>
        <taxon>Bacillati</taxon>
        <taxon>Actinomycetota</taxon>
        <taxon>Actinomycetes</taxon>
        <taxon>Streptosporangiales</taxon>
        <taxon>Streptosporangiaceae</taxon>
        <taxon>Microbispora</taxon>
    </lineage>
</organism>
<evidence type="ECO:0000313" key="3">
    <source>
        <dbReference type="Proteomes" id="UP000674234"/>
    </source>
</evidence>
<name>A0A940WJ23_9ACTN</name>
<evidence type="ECO:0008006" key="4">
    <source>
        <dbReference type="Google" id="ProtNLM"/>
    </source>
</evidence>
<dbReference type="EMBL" id="JAFCNB010000001">
    <property type="protein sequence ID" value="MBP2702465.1"/>
    <property type="molecule type" value="Genomic_DNA"/>
</dbReference>
<protein>
    <recommendedName>
        <fullName evidence="4">Peptidase</fullName>
    </recommendedName>
</protein>
<keyword evidence="3" id="KW-1185">Reference proteome</keyword>
<dbReference type="RefSeq" id="WP_210153759.1">
    <property type="nucleotide sequence ID" value="NZ_JAFCNB010000001.1"/>
</dbReference>
<evidence type="ECO:0000256" key="1">
    <source>
        <dbReference type="SAM" id="SignalP"/>
    </source>
</evidence>
<feature type="signal peptide" evidence="1">
    <location>
        <begin position="1"/>
        <end position="33"/>
    </location>
</feature>
<reference evidence="2" key="1">
    <citation type="submission" date="2021-02" db="EMBL/GenBank/DDBJ databases">
        <title>Draft genome sequence of Microbispora sp. RL4-1S isolated from rice leaves in Thailand.</title>
        <authorList>
            <person name="Muangham S."/>
            <person name="Duangmal K."/>
        </authorList>
    </citation>
    <scope>NUCLEOTIDE SEQUENCE</scope>
    <source>
        <strain evidence="2">RL4-1S</strain>
    </source>
</reference>
<comment type="caution">
    <text evidence="2">The sequence shown here is derived from an EMBL/GenBank/DDBJ whole genome shotgun (WGS) entry which is preliminary data.</text>
</comment>